<dbReference type="InterPro" id="IPR044878">
    <property type="entry name" value="UbiA_sf"/>
</dbReference>
<feature type="transmembrane region" description="Helical" evidence="9">
    <location>
        <begin position="326"/>
        <end position="344"/>
    </location>
</feature>
<evidence type="ECO:0000256" key="9">
    <source>
        <dbReference type="HAMAP-Rule" id="MF_03189"/>
    </source>
</evidence>
<sequence length="346" mass="38143">MYGHRGLGFSLKNAATLAPFNSVAKNPLLTFNRYQSTLPEKIVNSLPTKLQPYARLSRMDKPIGTWLLYAPCTWSLGQAAVMGMTPLPTTCYYFSVFLVGAWLTRGAGCTINDIWDRDLDGGVERTKVRPLAAKEVTVKQAVTWLGVQGALSIGVLASLPSQCWAVGAASIIPVLVYPLFKRFTYYPQAWLSIWFSWGTVMGFPAMGLSLSDPTVLATSACLLTAATSWSMIYDTIYGHQDKADDVKVGVKSTAIKWGDRTKKIAYRFWGVQTTALIASGVLSGMGPAFFASTFYGMYRLLRMIRKVDLNDPQSCGSFFRRNLKNGLIIGAGCLLDYIVLLYYTTM</sequence>
<dbReference type="AlphaFoldDB" id="A0AAV5RDJ4"/>
<evidence type="ECO:0000313" key="11">
    <source>
        <dbReference type="Proteomes" id="UP001362899"/>
    </source>
</evidence>
<keyword evidence="8 9" id="KW-0472">Membrane</keyword>
<dbReference type="HAMAP" id="MF_01635">
    <property type="entry name" value="UbiA"/>
    <property type="match status" value="1"/>
</dbReference>
<dbReference type="NCBIfam" id="TIGR01474">
    <property type="entry name" value="ubiA_proteo"/>
    <property type="match status" value="1"/>
</dbReference>
<keyword evidence="7 9" id="KW-1133">Transmembrane helix</keyword>
<keyword evidence="11" id="KW-1185">Reference proteome</keyword>
<accession>A0AAV5RDJ4</accession>
<dbReference type="InterPro" id="IPR006370">
    <property type="entry name" value="HB_polyprenyltransferase-like"/>
</dbReference>
<keyword evidence="9" id="KW-0414">Isoprene biosynthesis</keyword>
<gene>
    <name evidence="9" type="primary">COQ2</name>
    <name evidence="10" type="ORF">DASB73_002350</name>
</gene>
<keyword evidence="5 9" id="KW-0808">Transferase</keyword>
<dbReference type="Gene3D" id="1.20.120.1780">
    <property type="entry name" value="UbiA prenyltransferase"/>
    <property type="match status" value="1"/>
</dbReference>
<comment type="pathway">
    <text evidence="3">Secondary metabolite biosynthesis.</text>
</comment>
<dbReference type="FunFam" id="1.10.357.140:FF:000008">
    <property type="entry name" value="4-hydroxybenzoate octaprenyltransferase"/>
    <property type="match status" value="1"/>
</dbReference>
<feature type="transmembrane region" description="Helical" evidence="9">
    <location>
        <begin position="276"/>
        <end position="298"/>
    </location>
</feature>
<keyword evidence="6 9" id="KW-0812">Transmembrane</keyword>
<comment type="caution">
    <text evidence="10">The sequence shown here is derived from an EMBL/GenBank/DDBJ whole genome shotgun (WGS) entry which is preliminary data.</text>
</comment>
<comment type="function">
    <text evidence="9">Catalyzes the prenylation of para-hydroxybenzoate (PHB) with an all-trans polyprenyl group. Mediates the second step in the final reaction sequence of coenzyme Q (CoQ) biosynthesis, which is the condensation of the polyisoprenoid side chain with PHB, generating the first membrane-bound Q intermediate.</text>
</comment>
<evidence type="ECO:0000313" key="10">
    <source>
        <dbReference type="EMBL" id="GMM49277.1"/>
    </source>
</evidence>
<evidence type="ECO:0000256" key="3">
    <source>
        <dbReference type="ARBA" id="ARBA00005179"/>
    </source>
</evidence>
<dbReference type="InterPro" id="IPR030470">
    <property type="entry name" value="UbiA_prenylTrfase_CS"/>
</dbReference>
<comment type="similarity">
    <text evidence="4 9">Belongs to the UbiA prenyltransferase family.</text>
</comment>
<evidence type="ECO:0000256" key="6">
    <source>
        <dbReference type="ARBA" id="ARBA00022692"/>
    </source>
</evidence>
<keyword evidence="9" id="KW-0496">Mitochondrion</keyword>
<feature type="transmembrane region" description="Helical" evidence="9">
    <location>
        <begin position="164"/>
        <end position="180"/>
    </location>
</feature>
<name>A0AAV5RDJ4_STABA</name>
<comment type="subcellular location">
    <subcellularLocation>
        <location evidence="2">Membrane</location>
        <topology evidence="2">Multi-pass membrane protein</topology>
    </subcellularLocation>
    <subcellularLocation>
        <location evidence="9">Mitochondrion inner membrane</location>
        <topology evidence="9">Multi-pass membrane protein</topology>
        <orientation evidence="9">Matrix side</orientation>
    </subcellularLocation>
</comment>
<dbReference type="EC" id="2.5.1.39" evidence="9"/>
<evidence type="ECO:0000256" key="5">
    <source>
        <dbReference type="ARBA" id="ARBA00022679"/>
    </source>
</evidence>
<protein>
    <recommendedName>
        <fullName evidence="9">4-hydroxybenzoate polyprenyltransferase, mitochondrial</fullName>
        <shortName evidence="9">4-HB polyprenyltransferase</shortName>
        <ecNumber evidence="9">2.5.1.39</ecNumber>
    </recommendedName>
    <alternativeName>
        <fullName evidence="9">4-hydroxybenzoate hexaprenyltransferase</fullName>
    </alternativeName>
    <alternativeName>
        <fullName evidence="9">Para-hydroxybenzoate--polyprenyltransferase</fullName>
        <shortName evidence="9">PHB:PPT</shortName>
        <shortName evidence="9">PHB:polyprenyltransferase</shortName>
    </alternativeName>
</protein>
<feature type="transmembrane region" description="Helical" evidence="9">
    <location>
        <begin position="189"/>
        <end position="210"/>
    </location>
</feature>
<dbReference type="Proteomes" id="UP001362899">
    <property type="component" value="Unassembled WGS sequence"/>
</dbReference>
<dbReference type="FunFam" id="1.20.120.1780:FF:000001">
    <property type="entry name" value="4-hydroxybenzoate octaprenyltransferase"/>
    <property type="match status" value="1"/>
</dbReference>
<dbReference type="Pfam" id="PF01040">
    <property type="entry name" value="UbiA"/>
    <property type="match status" value="1"/>
</dbReference>
<keyword evidence="9" id="KW-0831">Ubiquinone biosynthesis</keyword>
<dbReference type="CDD" id="cd13959">
    <property type="entry name" value="PT_UbiA_COQ2"/>
    <property type="match status" value="1"/>
</dbReference>
<dbReference type="GO" id="GO:0006744">
    <property type="term" value="P:ubiquinone biosynthetic process"/>
    <property type="evidence" value="ECO:0007669"/>
    <property type="project" value="UniProtKB-UniRule"/>
</dbReference>
<dbReference type="InterPro" id="IPR000537">
    <property type="entry name" value="UbiA_prenyltransferase"/>
</dbReference>
<proteinExistence type="inferred from homology"/>
<evidence type="ECO:0000256" key="8">
    <source>
        <dbReference type="ARBA" id="ARBA00023136"/>
    </source>
</evidence>
<dbReference type="PANTHER" id="PTHR11048">
    <property type="entry name" value="PRENYLTRANSFERASES"/>
    <property type="match status" value="1"/>
</dbReference>
<evidence type="ECO:0000256" key="2">
    <source>
        <dbReference type="ARBA" id="ARBA00004141"/>
    </source>
</evidence>
<evidence type="ECO:0000256" key="1">
    <source>
        <dbReference type="ARBA" id="ARBA00001946"/>
    </source>
</evidence>
<dbReference type="GO" id="GO:0005743">
    <property type="term" value="C:mitochondrial inner membrane"/>
    <property type="evidence" value="ECO:0007669"/>
    <property type="project" value="UniProtKB-SubCell"/>
</dbReference>
<comment type="catalytic activity">
    <reaction evidence="9">
        <text>an all-trans-polyprenyl diphosphate + 4-hydroxybenzoate = a 4-hydroxy-3-(all-trans-polyprenyl)benzoate + diphosphate</text>
        <dbReference type="Rhea" id="RHEA:44504"/>
        <dbReference type="Rhea" id="RHEA-COMP:9514"/>
        <dbReference type="Rhea" id="RHEA-COMP:9564"/>
        <dbReference type="ChEBI" id="CHEBI:17879"/>
        <dbReference type="ChEBI" id="CHEBI:33019"/>
        <dbReference type="ChEBI" id="CHEBI:58914"/>
        <dbReference type="ChEBI" id="CHEBI:78396"/>
        <dbReference type="EC" id="2.5.1.39"/>
    </reaction>
</comment>
<reference evidence="10 11" key="1">
    <citation type="journal article" date="2023" name="Elife">
        <title>Identification of key yeast species and microbe-microbe interactions impacting larval growth of Drosophila in the wild.</title>
        <authorList>
            <person name="Mure A."/>
            <person name="Sugiura Y."/>
            <person name="Maeda R."/>
            <person name="Honda K."/>
            <person name="Sakurai N."/>
            <person name="Takahashi Y."/>
            <person name="Watada M."/>
            <person name="Katoh T."/>
            <person name="Gotoh A."/>
            <person name="Gotoh Y."/>
            <person name="Taniguchi I."/>
            <person name="Nakamura K."/>
            <person name="Hayashi T."/>
            <person name="Katayama T."/>
            <person name="Uemura T."/>
            <person name="Hattori Y."/>
        </authorList>
    </citation>
    <scope>NUCLEOTIDE SEQUENCE [LARGE SCALE GENOMIC DNA]</scope>
    <source>
        <strain evidence="10 11">SB-73</strain>
    </source>
</reference>
<dbReference type="GO" id="GO:0008412">
    <property type="term" value="F:4-hydroxybenzoate polyprenyltransferase activity"/>
    <property type="evidence" value="ECO:0007669"/>
    <property type="project" value="UniProtKB-EC"/>
</dbReference>
<evidence type="ECO:0000256" key="4">
    <source>
        <dbReference type="ARBA" id="ARBA00005985"/>
    </source>
</evidence>
<organism evidence="10 11">
    <name type="scientific">Starmerella bacillaris</name>
    <name type="common">Yeast</name>
    <name type="synonym">Candida zemplinina</name>
    <dbReference type="NCBI Taxonomy" id="1247836"/>
    <lineage>
        <taxon>Eukaryota</taxon>
        <taxon>Fungi</taxon>
        <taxon>Dikarya</taxon>
        <taxon>Ascomycota</taxon>
        <taxon>Saccharomycotina</taxon>
        <taxon>Dipodascomycetes</taxon>
        <taxon>Dipodascales</taxon>
        <taxon>Trichomonascaceae</taxon>
        <taxon>Starmerella</taxon>
    </lineage>
</organism>
<dbReference type="PANTHER" id="PTHR11048:SF28">
    <property type="entry name" value="4-HYDROXYBENZOATE POLYPRENYLTRANSFERASE, MITOCHONDRIAL"/>
    <property type="match status" value="1"/>
</dbReference>
<dbReference type="GO" id="GO:0008299">
    <property type="term" value="P:isoprenoid biosynthetic process"/>
    <property type="evidence" value="ECO:0007669"/>
    <property type="project" value="UniProtKB-UniRule"/>
</dbReference>
<comment type="cofactor">
    <cofactor evidence="1 9">
        <name>Mg(2+)</name>
        <dbReference type="ChEBI" id="CHEBI:18420"/>
    </cofactor>
</comment>
<dbReference type="Gene3D" id="1.10.357.140">
    <property type="entry name" value="UbiA prenyltransferase"/>
    <property type="match status" value="1"/>
</dbReference>
<dbReference type="InterPro" id="IPR039653">
    <property type="entry name" value="Prenyltransferase"/>
</dbReference>
<dbReference type="PROSITE" id="PS00943">
    <property type="entry name" value="UBIA"/>
    <property type="match status" value="1"/>
</dbReference>
<keyword evidence="9" id="KW-0999">Mitochondrion inner membrane</keyword>
<comment type="pathway">
    <text evidence="9">Cofactor biosynthesis; ubiquinone biosynthesis.</text>
</comment>
<evidence type="ECO:0000256" key="7">
    <source>
        <dbReference type="ARBA" id="ARBA00022989"/>
    </source>
</evidence>
<dbReference type="EMBL" id="BTGC01000001">
    <property type="protein sequence ID" value="GMM49277.1"/>
    <property type="molecule type" value="Genomic_DNA"/>
</dbReference>